<accession>A0A7Y6NTC2</accession>
<gene>
    <name evidence="1" type="ORF">HQN59_24670</name>
</gene>
<evidence type="ECO:0000313" key="1">
    <source>
        <dbReference type="EMBL" id="NUZ08940.1"/>
    </source>
</evidence>
<dbReference type="InterPro" id="IPR006522">
    <property type="entry name" value="Phage_virion_morphogenesis"/>
</dbReference>
<name>A0A7Y6NTC2_9BURK</name>
<protein>
    <submittedName>
        <fullName evidence="1">Phage virion morphogenesis protein</fullName>
    </submittedName>
</protein>
<proteinExistence type="predicted"/>
<dbReference type="Pfam" id="PF05069">
    <property type="entry name" value="Phage_tail_S"/>
    <property type="match status" value="1"/>
</dbReference>
<dbReference type="AlphaFoldDB" id="A0A7Y6NTC2"/>
<sequence length="155" mass="17116">MADRITIAVQNLDLTRTLDRAVRRVKDTRGLMAHVGAAVEMNINLRLINKRDPDGAAWAPLAPSTIARKLKKGQTTRILEATGLMQQSLGYSAGQDWVEVGVSEPYGIYHETGTRRMPRRGFLFADHEAGQLGRDDQEEVELAIAEYLAGSLAGW</sequence>
<comment type="caution">
    <text evidence="1">The sequence shown here is derived from an EMBL/GenBank/DDBJ whole genome shotgun (WGS) entry which is preliminary data.</text>
</comment>
<dbReference type="RefSeq" id="WP_176071797.1">
    <property type="nucleotide sequence ID" value="NZ_JABWMJ010000020.1"/>
</dbReference>
<evidence type="ECO:0000313" key="2">
    <source>
        <dbReference type="Proteomes" id="UP000529637"/>
    </source>
</evidence>
<dbReference type="EMBL" id="JABWMJ010000020">
    <property type="protein sequence ID" value="NUZ08940.1"/>
    <property type="molecule type" value="Genomic_DNA"/>
</dbReference>
<dbReference type="NCBIfam" id="TIGR01635">
    <property type="entry name" value="tail_comp_S"/>
    <property type="match status" value="1"/>
</dbReference>
<organism evidence="1 2">
    <name type="scientific">Piscinibacter koreensis</name>
    <dbReference type="NCBI Taxonomy" id="2742824"/>
    <lineage>
        <taxon>Bacteria</taxon>
        <taxon>Pseudomonadati</taxon>
        <taxon>Pseudomonadota</taxon>
        <taxon>Betaproteobacteria</taxon>
        <taxon>Burkholderiales</taxon>
        <taxon>Sphaerotilaceae</taxon>
        <taxon>Piscinibacter</taxon>
    </lineage>
</organism>
<dbReference type="Proteomes" id="UP000529637">
    <property type="component" value="Unassembled WGS sequence"/>
</dbReference>
<reference evidence="1 2" key="1">
    <citation type="submission" date="2020-06" db="EMBL/GenBank/DDBJ databases">
        <title>Schlegella sp. ID0723 isolated from air conditioner.</title>
        <authorList>
            <person name="Kim D.Y."/>
            <person name="Kim D.-U."/>
        </authorList>
    </citation>
    <scope>NUCLEOTIDE SEQUENCE [LARGE SCALE GENOMIC DNA]</scope>
    <source>
        <strain evidence="1 2">ID0723</strain>
    </source>
</reference>
<keyword evidence="2" id="KW-1185">Reference proteome</keyword>